<proteinExistence type="inferred from homology"/>
<sequence length="474" mass="51961">MTARNAPRLFGIILAGGSGTRFWPLSRSQYPKQVLRLLGSQSLLQATCNRVLPRIPAERLAVVSSAAQADVIRLDLHRQGLTNIHLWLEPEGRNTAPAVALAASLMGPGHEMDIMAVFPADHYIQDTEAFHQALEQAALLAQAGYLVTFGITPSRPDTGYGYIKAGEPLPAGGLKALAFAEKPSLARAQAFLKEGGYYWNSGMFLFRRDVFLEALARHLPELQKGIQGLSPGVSPEALAETYRHLPTISLDHGIMEKADNVAVVPVNFGWSDVGTWSALHDLVGADDRGNVILGRVLDLGSRDSLIFAQDRLVGTIGLTNMIVVDTADATLVCPRDRVQDVKDLVAEITRQNQVESREHLTVERPWGRYTVMQGGPGYKVKKVVVAPGCRLSLQLHHRRAEHWVVVQGVAQVTIGDQASQILPNQSVYIPLETAHRLENPGTEPLVLIEVQTGDYLEEDDIVRLADDFWRGPTK</sequence>
<dbReference type="InterPro" id="IPR049577">
    <property type="entry name" value="GMPP_N"/>
</dbReference>
<dbReference type="NCBIfam" id="TIGR01479">
    <property type="entry name" value="GMP_PMI"/>
    <property type="match status" value="1"/>
</dbReference>
<keyword evidence="6" id="KW-0342">GTP-binding</keyword>
<comment type="catalytic activity">
    <reaction evidence="7">
        <text>alpha-D-mannose 1-phosphate + GTP + H(+) = GDP-alpha-D-mannose + diphosphate</text>
        <dbReference type="Rhea" id="RHEA:15229"/>
        <dbReference type="ChEBI" id="CHEBI:15378"/>
        <dbReference type="ChEBI" id="CHEBI:33019"/>
        <dbReference type="ChEBI" id="CHEBI:37565"/>
        <dbReference type="ChEBI" id="CHEBI:57527"/>
        <dbReference type="ChEBI" id="CHEBI:58409"/>
        <dbReference type="EC" id="2.7.7.13"/>
    </reaction>
</comment>
<evidence type="ECO:0000259" key="10">
    <source>
        <dbReference type="Pfam" id="PF01050"/>
    </source>
</evidence>
<evidence type="ECO:0000256" key="8">
    <source>
        <dbReference type="RuleBase" id="RU004190"/>
    </source>
</evidence>
<feature type="domain" description="MannoseP isomerase/GMP-like beta-helix" evidence="11">
    <location>
        <begin position="294"/>
        <end position="347"/>
    </location>
</feature>
<organism evidence="12">
    <name type="scientific">Desulfobacca acetoxidans</name>
    <dbReference type="NCBI Taxonomy" id="60893"/>
    <lineage>
        <taxon>Bacteria</taxon>
        <taxon>Pseudomonadati</taxon>
        <taxon>Thermodesulfobacteriota</taxon>
        <taxon>Desulfobaccia</taxon>
        <taxon>Desulfobaccales</taxon>
        <taxon>Desulfobaccaceae</taxon>
        <taxon>Desulfobacca</taxon>
    </lineage>
</organism>
<dbReference type="InterPro" id="IPR011051">
    <property type="entry name" value="RmlC_Cupin_sf"/>
</dbReference>
<dbReference type="Pfam" id="PF22640">
    <property type="entry name" value="ManC_GMP_beta-helix"/>
    <property type="match status" value="1"/>
</dbReference>
<dbReference type="PANTHER" id="PTHR46390">
    <property type="entry name" value="MANNOSE-1-PHOSPHATE GUANYLYLTRANSFERASE"/>
    <property type="match status" value="1"/>
</dbReference>
<dbReference type="AlphaFoldDB" id="A0A7V6DP02"/>
<feature type="domain" description="Nucleotidyl transferase" evidence="9">
    <location>
        <begin position="11"/>
        <end position="282"/>
    </location>
</feature>
<evidence type="ECO:0000256" key="4">
    <source>
        <dbReference type="ARBA" id="ARBA00022695"/>
    </source>
</evidence>
<reference evidence="12" key="1">
    <citation type="journal article" date="2020" name="mSystems">
        <title>Genome- and Community-Level Interaction Insights into Carbon Utilization and Element Cycling Functions of Hydrothermarchaeota in Hydrothermal Sediment.</title>
        <authorList>
            <person name="Zhou Z."/>
            <person name="Liu Y."/>
            <person name="Xu W."/>
            <person name="Pan J."/>
            <person name="Luo Z.H."/>
            <person name="Li M."/>
        </authorList>
    </citation>
    <scope>NUCLEOTIDE SEQUENCE [LARGE SCALE GENOMIC DNA]</scope>
    <source>
        <strain evidence="12">SpSt-767</strain>
    </source>
</reference>
<dbReference type="GO" id="GO:0000271">
    <property type="term" value="P:polysaccharide biosynthetic process"/>
    <property type="evidence" value="ECO:0007669"/>
    <property type="project" value="InterPro"/>
</dbReference>
<dbReference type="EC" id="2.7.7.13" evidence="2"/>
<dbReference type="GO" id="GO:0016853">
    <property type="term" value="F:isomerase activity"/>
    <property type="evidence" value="ECO:0007669"/>
    <property type="project" value="UniProtKB-KW"/>
</dbReference>
<keyword evidence="4 12" id="KW-0548">Nucleotidyltransferase</keyword>
<dbReference type="Gene3D" id="2.60.120.10">
    <property type="entry name" value="Jelly Rolls"/>
    <property type="match status" value="1"/>
</dbReference>
<evidence type="ECO:0000259" key="11">
    <source>
        <dbReference type="Pfam" id="PF22640"/>
    </source>
</evidence>
<protein>
    <recommendedName>
        <fullName evidence="2">mannose-1-phosphate guanylyltransferase</fullName>
        <ecNumber evidence="2">2.7.7.13</ecNumber>
    </recommendedName>
</protein>
<dbReference type="InterPro" id="IPR051161">
    <property type="entry name" value="Mannose-6P_isomerase_type2"/>
</dbReference>
<dbReference type="CDD" id="cd02213">
    <property type="entry name" value="cupin_PMI_typeII_C"/>
    <property type="match status" value="1"/>
</dbReference>
<dbReference type="InterPro" id="IPR014710">
    <property type="entry name" value="RmlC-like_jellyroll"/>
</dbReference>
<dbReference type="InterPro" id="IPR054566">
    <property type="entry name" value="ManC/GMP-like_b-helix"/>
</dbReference>
<comment type="caution">
    <text evidence="12">The sequence shown here is derived from an EMBL/GenBank/DDBJ whole genome shotgun (WGS) entry which is preliminary data.</text>
</comment>
<accession>A0A7V6DP02</accession>
<evidence type="ECO:0000256" key="6">
    <source>
        <dbReference type="ARBA" id="ARBA00023134"/>
    </source>
</evidence>
<keyword evidence="5" id="KW-0547">Nucleotide-binding</keyword>
<evidence type="ECO:0000256" key="7">
    <source>
        <dbReference type="ARBA" id="ARBA00047343"/>
    </source>
</evidence>
<evidence type="ECO:0000313" key="12">
    <source>
        <dbReference type="EMBL" id="HHS28581.1"/>
    </source>
</evidence>
<dbReference type="FunFam" id="2.60.120.10:FF:000032">
    <property type="entry name" value="Mannose-1-phosphate guanylyltransferase/mannose-6-phosphate isomerase"/>
    <property type="match status" value="1"/>
</dbReference>
<evidence type="ECO:0000256" key="1">
    <source>
        <dbReference type="ARBA" id="ARBA00006115"/>
    </source>
</evidence>
<dbReference type="FunFam" id="3.90.550.10:FF:000046">
    <property type="entry name" value="Mannose-1-phosphate guanylyltransferase (GDP)"/>
    <property type="match status" value="1"/>
</dbReference>
<dbReference type="CDD" id="cd02509">
    <property type="entry name" value="GDP-M1P_Guanylyltransferase"/>
    <property type="match status" value="1"/>
</dbReference>
<dbReference type="GO" id="GO:0005525">
    <property type="term" value="F:GTP binding"/>
    <property type="evidence" value="ECO:0007669"/>
    <property type="project" value="UniProtKB-KW"/>
</dbReference>
<feature type="domain" description="Mannose-6-phosphate isomerase type II C-terminal" evidence="10">
    <location>
        <begin position="352"/>
        <end position="466"/>
    </location>
</feature>
<dbReference type="GO" id="GO:0004475">
    <property type="term" value="F:mannose-1-phosphate guanylyltransferase (GTP) activity"/>
    <property type="evidence" value="ECO:0007669"/>
    <property type="project" value="UniProtKB-EC"/>
</dbReference>
<evidence type="ECO:0000259" key="9">
    <source>
        <dbReference type="Pfam" id="PF00483"/>
    </source>
</evidence>
<dbReference type="PANTHER" id="PTHR46390:SF1">
    <property type="entry name" value="MANNOSE-1-PHOSPHATE GUANYLYLTRANSFERASE"/>
    <property type="match status" value="1"/>
</dbReference>
<dbReference type="InterPro" id="IPR001538">
    <property type="entry name" value="Man6P_isomerase-2_C"/>
</dbReference>
<dbReference type="Pfam" id="PF00483">
    <property type="entry name" value="NTP_transferase"/>
    <property type="match status" value="1"/>
</dbReference>
<dbReference type="GO" id="GO:0009298">
    <property type="term" value="P:GDP-mannose biosynthetic process"/>
    <property type="evidence" value="ECO:0007669"/>
    <property type="project" value="TreeGrafter"/>
</dbReference>
<dbReference type="Gene3D" id="3.90.550.10">
    <property type="entry name" value="Spore Coat Polysaccharide Biosynthesis Protein SpsA, Chain A"/>
    <property type="match status" value="1"/>
</dbReference>
<evidence type="ECO:0000256" key="5">
    <source>
        <dbReference type="ARBA" id="ARBA00022741"/>
    </source>
</evidence>
<dbReference type="InterPro" id="IPR005835">
    <property type="entry name" value="NTP_transferase_dom"/>
</dbReference>
<comment type="similarity">
    <text evidence="1 8">Belongs to the mannose-6-phosphate isomerase type 2 family.</text>
</comment>
<evidence type="ECO:0000256" key="2">
    <source>
        <dbReference type="ARBA" id="ARBA00012387"/>
    </source>
</evidence>
<keyword evidence="12" id="KW-0413">Isomerase</keyword>
<evidence type="ECO:0000256" key="3">
    <source>
        <dbReference type="ARBA" id="ARBA00022679"/>
    </source>
</evidence>
<dbReference type="Pfam" id="PF01050">
    <property type="entry name" value="MannoseP_isomer"/>
    <property type="match status" value="1"/>
</dbReference>
<dbReference type="EMBL" id="DTGR01000041">
    <property type="protein sequence ID" value="HHS28581.1"/>
    <property type="molecule type" value="Genomic_DNA"/>
</dbReference>
<dbReference type="InterPro" id="IPR029044">
    <property type="entry name" value="Nucleotide-diphossugar_trans"/>
</dbReference>
<dbReference type="InterPro" id="IPR006375">
    <property type="entry name" value="Man1P_GuaTrfase/Man6P_Isoase"/>
</dbReference>
<name>A0A7V6DP02_9BACT</name>
<dbReference type="SUPFAM" id="SSF51182">
    <property type="entry name" value="RmlC-like cupins"/>
    <property type="match status" value="1"/>
</dbReference>
<gene>
    <name evidence="12" type="ORF">ENV52_02630</name>
</gene>
<dbReference type="SUPFAM" id="SSF53448">
    <property type="entry name" value="Nucleotide-diphospho-sugar transferases"/>
    <property type="match status" value="1"/>
</dbReference>
<keyword evidence="3 12" id="KW-0808">Transferase</keyword>